<evidence type="ECO:0000259" key="2">
    <source>
        <dbReference type="Pfam" id="PF00326"/>
    </source>
</evidence>
<keyword evidence="5" id="KW-1185">Reference proteome</keyword>
<sequence length="725" mass="82338">MRNKTNLLFIAVLTIHLLQTLSTAAQTQWTDDGKGYYDFSKDGVVVINLLNPQKKEVFLAAKDLTPAGQGAPLEVQSFQLSPDKNTLLLFVNTKRVWRENTRGDYWLYSLDKKTLTQVGKGLAESSLMFAKFSPDGKQVAYVSKHNIYIENIKTQQYQQITKDGTERMINGTFDWAYEEEFGTKDGFRWSSDGNKIAFWKQDAKDTRHFYMINNTDSLYSFIIPVEYPKVGLKPSATSLWVYDLKNSSTKQLRVPGDPSQHYIPRMEWTLDSKSVILQQLNRKQNESKIILADANSGETHTIHTETDKAWVDIKARWNNGDPSGWDWVDGGKAFIWLSEKSGWRQIYKIDLQGKETLLSKDDFDIIQIDRIDPLSKSIYFSASPENATQKHLYLLPFSGGKAKRLTPKELKGTNKYNISPNGKIAILTKSSSTYYGEGSIISLPDHTELVPAQQEVYADSQSAKTEFFQITTIDGITLDGWMVKPKNFDPQKKYPIVFYVYGEPASQTVTDNFYTGKNFLYAGDMAEDGYLYVSLENRGAPAPRGRDWRKSIYRNIGIINIRDQAMGAKEVFKWGFVDTTRVAVWGWSGGGASTLNLLGQYPEIYQTGISIAPVTNQLLYDNIYQERYMGLPQENEADFIKGSALSYAKNVRGNLLLIHGTGDDNVHYQNAEVYINELIKHKIPFDMMAYPNRSHSINEGEGTSAHLSHLFTRYLRQHCPPGAKQ</sequence>
<dbReference type="GO" id="GO:0008236">
    <property type="term" value="F:serine-type peptidase activity"/>
    <property type="evidence" value="ECO:0007669"/>
    <property type="project" value="InterPro"/>
</dbReference>
<feature type="signal peptide" evidence="1">
    <location>
        <begin position="1"/>
        <end position="24"/>
    </location>
</feature>
<dbReference type="RefSeq" id="WP_079640787.1">
    <property type="nucleotide sequence ID" value="NZ_FUZF01000001.1"/>
</dbReference>
<dbReference type="Gene3D" id="3.40.50.1820">
    <property type="entry name" value="alpha/beta hydrolase"/>
    <property type="match status" value="1"/>
</dbReference>
<accession>A0A1T5B4B4</accession>
<feature type="domain" description="Peptidase S9 prolyl oligopeptidase catalytic" evidence="2">
    <location>
        <begin position="525"/>
        <end position="718"/>
    </location>
</feature>
<keyword evidence="1" id="KW-0732">Signal</keyword>
<feature type="chain" id="PRO_5010566458" evidence="1">
    <location>
        <begin position="25"/>
        <end position="725"/>
    </location>
</feature>
<dbReference type="GO" id="GO:0006508">
    <property type="term" value="P:proteolysis"/>
    <property type="evidence" value="ECO:0007669"/>
    <property type="project" value="InterPro"/>
</dbReference>
<dbReference type="EMBL" id="FUZF01000001">
    <property type="protein sequence ID" value="SKB41800.1"/>
    <property type="molecule type" value="Genomic_DNA"/>
</dbReference>
<name>A0A1T5B4B4_9SPHI</name>
<dbReference type="InterPro" id="IPR002469">
    <property type="entry name" value="Peptidase_S9B_N"/>
</dbReference>
<protein>
    <submittedName>
        <fullName evidence="4">Dipeptidyl-peptidase-4</fullName>
    </submittedName>
</protein>
<evidence type="ECO:0000256" key="1">
    <source>
        <dbReference type="SAM" id="SignalP"/>
    </source>
</evidence>
<reference evidence="5" key="1">
    <citation type="submission" date="2017-02" db="EMBL/GenBank/DDBJ databases">
        <authorList>
            <person name="Varghese N."/>
            <person name="Submissions S."/>
        </authorList>
    </citation>
    <scope>NUCLEOTIDE SEQUENCE [LARGE SCALE GENOMIC DNA]</scope>
    <source>
        <strain evidence="5">DSM 24091</strain>
    </source>
</reference>
<dbReference type="Pfam" id="PF00326">
    <property type="entry name" value="Peptidase_S9"/>
    <property type="match status" value="1"/>
</dbReference>
<organism evidence="4 5">
    <name type="scientific">Sphingobacterium nematocida</name>
    <dbReference type="NCBI Taxonomy" id="1513896"/>
    <lineage>
        <taxon>Bacteria</taxon>
        <taxon>Pseudomonadati</taxon>
        <taxon>Bacteroidota</taxon>
        <taxon>Sphingobacteriia</taxon>
        <taxon>Sphingobacteriales</taxon>
        <taxon>Sphingobacteriaceae</taxon>
        <taxon>Sphingobacterium</taxon>
    </lineage>
</organism>
<feature type="domain" description="Dipeptidylpeptidase IV N-terminal" evidence="3">
    <location>
        <begin position="81"/>
        <end position="432"/>
    </location>
</feature>
<dbReference type="InterPro" id="IPR029058">
    <property type="entry name" value="AB_hydrolase_fold"/>
</dbReference>
<gene>
    <name evidence="4" type="ORF">SAMN05660841_00442</name>
</gene>
<dbReference type="Proteomes" id="UP000190150">
    <property type="component" value="Unassembled WGS sequence"/>
</dbReference>
<evidence type="ECO:0000313" key="5">
    <source>
        <dbReference type="Proteomes" id="UP000190150"/>
    </source>
</evidence>
<dbReference type="PANTHER" id="PTHR11731:SF193">
    <property type="entry name" value="DIPEPTIDYL PEPTIDASE 9"/>
    <property type="match status" value="1"/>
</dbReference>
<dbReference type="PANTHER" id="PTHR11731">
    <property type="entry name" value="PROTEASE FAMILY S9B,C DIPEPTIDYL-PEPTIDASE IV-RELATED"/>
    <property type="match status" value="1"/>
</dbReference>
<dbReference type="SUPFAM" id="SSF53474">
    <property type="entry name" value="alpha/beta-Hydrolases"/>
    <property type="match status" value="1"/>
</dbReference>
<dbReference type="InterPro" id="IPR050278">
    <property type="entry name" value="Serine_Prot_S9B/DPPIV"/>
</dbReference>
<dbReference type="SUPFAM" id="SSF82171">
    <property type="entry name" value="DPP6 N-terminal domain-like"/>
    <property type="match status" value="1"/>
</dbReference>
<dbReference type="GO" id="GO:0008239">
    <property type="term" value="F:dipeptidyl-peptidase activity"/>
    <property type="evidence" value="ECO:0007669"/>
    <property type="project" value="TreeGrafter"/>
</dbReference>
<dbReference type="Pfam" id="PF00930">
    <property type="entry name" value="DPPIV_N"/>
    <property type="match status" value="1"/>
</dbReference>
<dbReference type="Gene3D" id="2.140.10.30">
    <property type="entry name" value="Dipeptidylpeptidase IV, N-terminal domain"/>
    <property type="match status" value="1"/>
</dbReference>
<evidence type="ECO:0000313" key="4">
    <source>
        <dbReference type="EMBL" id="SKB41800.1"/>
    </source>
</evidence>
<dbReference type="InterPro" id="IPR001375">
    <property type="entry name" value="Peptidase_S9_cat"/>
</dbReference>
<dbReference type="OrthoDB" id="9777457at2"/>
<dbReference type="AlphaFoldDB" id="A0A1T5B4B4"/>
<proteinExistence type="predicted"/>
<evidence type="ECO:0000259" key="3">
    <source>
        <dbReference type="Pfam" id="PF00930"/>
    </source>
</evidence>
<dbReference type="STRING" id="1513896.SAMN05660841_00442"/>